<keyword evidence="6" id="KW-0568">Pathogenesis-related protein</keyword>
<dbReference type="InterPro" id="IPR035940">
    <property type="entry name" value="CAP_sf"/>
</dbReference>
<evidence type="ECO:0000313" key="9">
    <source>
        <dbReference type="EMBL" id="KAK9699693.1"/>
    </source>
</evidence>
<evidence type="ECO:0000256" key="3">
    <source>
        <dbReference type="ARBA" id="ARBA00022729"/>
    </source>
</evidence>
<keyword evidence="5" id="KW-1015">Disulfide bond</keyword>
<dbReference type="EMBL" id="JBDFQZ010000008">
    <property type="protein sequence ID" value="KAK9699693.1"/>
    <property type="molecule type" value="Genomic_DNA"/>
</dbReference>
<dbReference type="GO" id="GO:0098542">
    <property type="term" value="P:defense response to other organism"/>
    <property type="evidence" value="ECO:0007669"/>
    <property type="project" value="UniProtKB-ARBA"/>
</dbReference>
<dbReference type="CDD" id="cd05381">
    <property type="entry name" value="CAP_PR-1"/>
    <property type="match status" value="1"/>
</dbReference>
<feature type="domain" description="SCP" evidence="8">
    <location>
        <begin position="43"/>
        <end position="176"/>
    </location>
</feature>
<evidence type="ECO:0000256" key="5">
    <source>
        <dbReference type="ARBA" id="ARBA00023157"/>
    </source>
</evidence>
<keyword evidence="4" id="KW-0611">Plant defense</keyword>
<dbReference type="PANTHER" id="PTHR10334">
    <property type="entry name" value="CYSTEINE-RICH SECRETORY PROTEIN-RELATED"/>
    <property type="match status" value="1"/>
</dbReference>
<reference evidence="9" key="1">
    <citation type="submission" date="2024-03" db="EMBL/GenBank/DDBJ databases">
        <title>WGS assembly of Saponaria officinalis var. Norfolk2.</title>
        <authorList>
            <person name="Jenkins J."/>
            <person name="Shu S."/>
            <person name="Grimwood J."/>
            <person name="Barry K."/>
            <person name="Goodstein D."/>
            <person name="Schmutz J."/>
            <person name="Leebens-Mack J."/>
            <person name="Osbourn A."/>
        </authorList>
    </citation>
    <scope>NUCLEOTIDE SEQUENCE [LARGE SCALE GENOMIC DNA]</scope>
    <source>
        <strain evidence="9">JIC</strain>
    </source>
</reference>
<evidence type="ECO:0000256" key="1">
    <source>
        <dbReference type="ARBA" id="ARBA00003143"/>
    </source>
</evidence>
<dbReference type="InterPro" id="IPR001283">
    <property type="entry name" value="CRISP-related"/>
</dbReference>
<dbReference type="Pfam" id="PF00188">
    <property type="entry name" value="CAP"/>
    <property type="match status" value="1"/>
</dbReference>
<gene>
    <name evidence="9" type="ORF">RND81_08G189500</name>
</gene>
<evidence type="ECO:0000256" key="6">
    <source>
        <dbReference type="ARBA" id="ARBA00023265"/>
    </source>
</evidence>
<comment type="similarity">
    <text evidence="2">Belongs to the CRISP family.</text>
</comment>
<dbReference type="FunFam" id="3.40.33.10:FF:000006">
    <property type="entry name" value="Putative pathogenesis-related protein 1"/>
    <property type="match status" value="1"/>
</dbReference>
<dbReference type="SUPFAM" id="SSF55797">
    <property type="entry name" value="PR-1-like"/>
    <property type="match status" value="1"/>
</dbReference>
<accession>A0AAW1J9N0</accession>
<keyword evidence="10" id="KW-1185">Reference proteome</keyword>
<evidence type="ECO:0000259" key="8">
    <source>
        <dbReference type="SMART" id="SM00198"/>
    </source>
</evidence>
<dbReference type="GO" id="GO:0005576">
    <property type="term" value="C:extracellular region"/>
    <property type="evidence" value="ECO:0007669"/>
    <property type="project" value="InterPro"/>
</dbReference>
<dbReference type="SMART" id="SM00198">
    <property type="entry name" value="SCP"/>
    <property type="match status" value="1"/>
</dbReference>
<feature type="signal peptide" evidence="7">
    <location>
        <begin position="1"/>
        <end position="26"/>
    </location>
</feature>
<name>A0AAW1J9N0_SAPOF</name>
<keyword evidence="3 7" id="KW-0732">Signal</keyword>
<evidence type="ECO:0000256" key="7">
    <source>
        <dbReference type="SAM" id="SignalP"/>
    </source>
</evidence>
<dbReference type="PRINTS" id="PR00838">
    <property type="entry name" value="V5ALLERGEN"/>
</dbReference>
<comment type="caution">
    <text evidence="9">The sequence shown here is derived from an EMBL/GenBank/DDBJ whole genome shotgun (WGS) entry which is preliminary data.</text>
</comment>
<protein>
    <recommendedName>
        <fullName evidence="8">SCP domain-containing protein</fullName>
    </recommendedName>
</protein>
<evidence type="ECO:0000313" key="10">
    <source>
        <dbReference type="Proteomes" id="UP001443914"/>
    </source>
</evidence>
<dbReference type="Proteomes" id="UP001443914">
    <property type="component" value="Unassembled WGS sequence"/>
</dbReference>
<sequence>MVPKTTMCPLFLGTLLFLHLLPLLHCLSTNNKTLLLTNKTPTNIINQYLTPHNKIRAKLHLPPLQWSEQLANYARWWAHQRQGDCAMIHSQSDYGENLFWGSTGRYWGPRDAIAFWANEKSYYDYYTNTCDEGRECLHYTQIIWRHSLRVGCAKVICTNGYTFIGCNYDPHGNILGQKPY</sequence>
<dbReference type="PROSITE" id="PS01010">
    <property type="entry name" value="CRISP_2"/>
    <property type="match status" value="1"/>
</dbReference>
<dbReference type="AlphaFoldDB" id="A0AAW1J9N0"/>
<proteinExistence type="inferred from homology"/>
<comment type="function">
    <text evidence="1">Probably involved in the defense reaction of plants against pathogens.</text>
</comment>
<dbReference type="InterPro" id="IPR018244">
    <property type="entry name" value="Allrgn_V5/Tpx1_CS"/>
</dbReference>
<evidence type="ECO:0000256" key="4">
    <source>
        <dbReference type="ARBA" id="ARBA00022821"/>
    </source>
</evidence>
<dbReference type="Gene3D" id="3.40.33.10">
    <property type="entry name" value="CAP"/>
    <property type="match status" value="1"/>
</dbReference>
<dbReference type="InterPro" id="IPR002413">
    <property type="entry name" value="V5_allergen-like"/>
</dbReference>
<feature type="chain" id="PRO_5043643159" description="SCP domain-containing protein" evidence="7">
    <location>
        <begin position="27"/>
        <end position="180"/>
    </location>
</feature>
<dbReference type="InterPro" id="IPR014044">
    <property type="entry name" value="CAP_dom"/>
</dbReference>
<dbReference type="PRINTS" id="PR00837">
    <property type="entry name" value="V5TPXLIKE"/>
</dbReference>
<organism evidence="9 10">
    <name type="scientific">Saponaria officinalis</name>
    <name type="common">Common soapwort</name>
    <name type="synonym">Lychnis saponaria</name>
    <dbReference type="NCBI Taxonomy" id="3572"/>
    <lineage>
        <taxon>Eukaryota</taxon>
        <taxon>Viridiplantae</taxon>
        <taxon>Streptophyta</taxon>
        <taxon>Embryophyta</taxon>
        <taxon>Tracheophyta</taxon>
        <taxon>Spermatophyta</taxon>
        <taxon>Magnoliopsida</taxon>
        <taxon>eudicotyledons</taxon>
        <taxon>Gunneridae</taxon>
        <taxon>Pentapetalae</taxon>
        <taxon>Caryophyllales</taxon>
        <taxon>Caryophyllaceae</taxon>
        <taxon>Caryophylleae</taxon>
        <taxon>Saponaria</taxon>
    </lineage>
</organism>
<evidence type="ECO:0000256" key="2">
    <source>
        <dbReference type="ARBA" id="ARBA00009923"/>
    </source>
</evidence>